<evidence type="ECO:0000256" key="7">
    <source>
        <dbReference type="ARBA" id="ARBA00023065"/>
    </source>
</evidence>
<comment type="subcellular location">
    <subcellularLocation>
        <location evidence="1 11">Cell outer membrane</location>
        <topology evidence="1 11">Multi-pass membrane protein</topology>
    </subcellularLocation>
</comment>
<keyword evidence="4" id="KW-0410">Iron transport</keyword>
<dbReference type="GO" id="GO:0009279">
    <property type="term" value="C:cell outer membrane"/>
    <property type="evidence" value="ECO:0007669"/>
    <property type="project" value="UniProtKB-SubCell"/>
</dbReference>
<dbReference type="GO" id="GO:0006826">
    <property type="term" value="P:iron ion transport"/>
    <property type="evidence" value="ECO:0007669"/>
    <property type="project" value="UniProtKB-KW"/>
</dbReference>
<dbReference type="InterPro" id="IPR000531">
    <property type="entry name" value="Beta-barrel_TonB"/>
</dbReference>
<dbReference type="InterPro" id="IPR039426">
    <property type="entry name" value="TonB-dep_rcpt-like"/>
</dbReference>
<evidence type="ECO:0000313" key="16">
    <source>
        <dbReference type="Proteomes" id="UP000515733"/>
    </source>
</evidence>
<evidence type="ECO:0000259" key="13">
    <source>
        <dbReference type="Pfam" id="PF00593"/>
    </source>
</evidence>
<dbReference type="InterPro" id="IPR036942">
    <property type="entry name" value="Beta-barrel_TonB_sf"/>
</dbReference>
<evidence type="ECO:0000259" key="14">
    <source>
        <dbReference type="Pfam" id="PF07715"/>
    </source>
</evidence>
<reference evidence="15 16" key="1">
    <citation type="submission" date="2020-03" db="EMBL/GenBank/DDBJ databases">
        <authorList>
            <consortium name="Genoscope - CEA"/>
            <person name="William W."/>
        </authorList>
    </citation>
    <scope>NUCLEOTIDE SEQUENCE [LARGE SCALE GENOMIC DNA]</scope>
    <source>
        <strain evidence="16">DSM 16959</strain>
    </source>
</reference>
<dbReference type="Pfam" id="PF07715">
    <property type="entry name" value="Plug"/>
    <property type="match status" value="1"/>
</dbReference>
<evidence type="ECO:0000256" key="4">
    <source>
        <dbReference type="ARBA" id="ARBA00022496"/>
    </source>
</evidence>
<evidence type="ECO:0000256" key="10">
    <source>
        <dbReference type="ARBA" id="ARBA00023237"/>
    </source>
</evidence>
<keyword evidence="7" id="KW-0406">Ion transport</keyword>
<proteinExistence type="inferred from homology"/>
<dbReference type="SUPFAM" id="SSF56935">
    <property type="entry name" value="Porins"/>
    <property type="match status" value="1"/>
</dbReference>
<dbReference type="PANTHER" id="PTHR32552">
    <property type="entry name" value="FERRICHROME IRON RECEPTOR-RELATED"/>
    <property type="match status" value="1"/>
</dbReference>
<dbReference type="Proteomes" id="UP000515733">
    <property type="component" value="Chromosome"/>
</dbReference>
<keyword evidence="3 11" id="KW-1134">Transmembrane beta strand</keyword>
<evidence type="ECO:0000256" key="3">
    <source>
        <dbReference type="ARBA" id="ARBA00022452"/>
    </source>
</evidence>
<dbReference type="EMBL" id="LR778301">
    <property type="protein sequence ID" value="CAB1370667.1"/>
    <property type="molecule type" value="Genomic_DNA"/>
</dbReference>
<evidence type="ECO:0000256" key="1">
    <source>
        <dbReference type="ARBA" id="ARBA00004571"/>
    </source>
</evidence>
<dbReference type="InterPro" id="IPR012910">
    <property type="entry name" value="Plug_dom"/>
</dbReference>
<evidence type="ECO:0000256" key="8">
    <source>
        <dbReference type="ARBA" id="ARBA00023077"/>
    </source>
</evidence>
<dbReference type="PANTHER" id="PTHR32552:SF81">
    <property type="entry name" value="TONB-DEPENDENT OUTER MEMBRANE RECEPTOR"/>
    <property type="match status" value="1"/>
</dbReference>
<evidence type="ECO:0000256" key="5">
    <source>
        <dbReference type="ARBA" id="ARBA00022692"/>
    </source>
</evidence>
<evidence type="ECO:0000256" key="2">
    <source>
        <dbReference type="ARBA" id="ARBA00022448"/>
    </source>
</evidence>
<evidence type="ECO:0000256" key="11">
    <source>
        <dbReference type="PROSITE-ProRule" id="PRU01360"/>
    </source>
</evidence>
<protein>
    <submittedName>
        <fullName evidence="15">Putative TonB-dependent receptor</fullName>
    </submittedName>
</protein>
<accession>A0A6S6Y5C7</accession>
<dbReference type="AlphaFoldDB" id="A0A6S6Y5C7"/>
<keyword evidence="5 11" id="KW-0812">Transmembrane</keyword>
<keyword evidence="6" id="KW-0408">Iron</keyword>
<keyword evidence="15" id="KW-0675">Receptor</keyword>
<keyword evidence="10 11" id="KW-0998">Cell outer membrane</keyword>
<organism evidence="15 16">
    <name type="scientific">Denitratisoma oestradiolicum</name>
    <dbReference type="NCBI Taxonomy" id="311182"/>
    <lineage>
        <taxon>Bacteria</taxon>
        <taxon>Pseudomonadati</taxon>
        <taxon>Pseudomonadota</taxon>
        <taxon>Betaproteobacteria</taxon>
        <taxon>Nitrosomonadales</taxon>
        <taxon>Sterolibacteriaceae</taxon>
        <taxon>Denitratisoma</taxon>
    </lineage>
</organism>
<dbReference type="KEGG" id="doe:DENOEST_3513"/>
<evidence type="ECO:0000256" key="6">
    <source>
        <dbReference type="ARBA" id="ARBA00023004"/>
    </source>
</evidence>
<comment type="similarity">
    <text evidence="11 12">Belongs to the TonB-dependent receptor family.</text>
</comment>
<dbReference type="PROSITE" id="PS52016">
    <property type="entry name" value="TONB_DEPENDENT_REC_3"/>
    <property type="match status" value="1"/>
</dbReference>
<keyword evidence="2 11" id="KW-0813">Transport</keyword>
<dbReference type="OrthoDB" id="8538693at2"/>
<gene>
    <name evidence="15" type="ORF">DENOEST_3513</name>
</gene>
<evidence type="ECO:0000256" key="12">
    <source>
        <dbReference type="RuleBase" id="RU003357"/>
    </source>
</evidence>
<feature type="domain" description="TonB-dependent receptor-like beta-barrel" evidence="13">
    <location>
        <begin position="266"/>
        <end position="673"/>
    </location>
</feature>
<keyword evidence="16" id="KW-1185">Reference proteome</keyword>
<keyword evidence="8 12" id="KW-0798">TonB box</keyword>
<name>A0A6S6Y5C7_9PROT</name>
<dbReference type="CDD" id="cd01347">
    <property type="entry name" value="ligand_gated_channel"/>
    <property type="match status" value="1"/>
</dbReference>
<dbReference type="Gene3D" id="2.40.170.20">
    <property type="entry name" value="TonB-dependent receptor, beta-barrel domain"/>
    <property type="match status" value="1"/>
</dbReference>
<evidence type="ECO:0000256" key="9">
    <source>
        <dbReference type="ARBA" id="ARBA00023136"/>
    </source>
</evidence>
<keyword evidence="9 11" id="KW-0472">Membrane</keyword>
<feature type="domain" description="TonB-dependent receptor plug" evidence="14">
    <location>
        <begin position="68"/>
        <end position="177"/>
    </location>
</feature>
<evidence type="ECO:0000313" key="15">
    <source>
        <dbReference type="EMBL" id="CAB1370667.1"/>
    </source>
</evidence>
<dbReference type="Pfam" id="PF00593">
    <property type="entry name" value="TonB_dep_Rec_b-barrel"/>
    <property type="match status" value="1"/>
</dbReference>
<sequence length="725" mass="79749">MTRKTFRRPERQFCQLTLVMALATAIAGMAPTHALGATANKAVPGVDMSSTMALEEIIVTAEKREESLQKVPIAVSAISTRELENLRVANVMDMMNKVPSVNLVPFTGNRAAPNLFIRGMGGTDTQTTKDGATGIYVDGVLVGRGTGLAADVADLERVEVLRGPQGTLYGRNTSAGAINFITRKPEKDFSFEQQLTVGNYDLFASRTKVNVPLAENLYTRFSYMRSSNDGWVKNNNATLSNQADFNEDEKEAMKLAFRLLATDKLTVDYSLDSSKLDYGNLSYQIIQGATAPNGRQMSAPVVKGLPLSKANISGHNLTLSWDLGTAVLKSITAYRKLDSESYQNYADIFTQLRLENQDQVSQEFQLVGDAFGKRVSYVAGLFYYKEESDELSTSTYNPTLADAWSVKATSKSTALYGQATWKLPILDDRLRLTLGVRETHDEREAVKTFIASNFSPSSNGTIVPGNKSFSKFNPSLTADYAFTDDISGYAKIATGYRAGGFNVRSTPSGFGQGFNQENVRAYELGVKSDLLDKRLRLNVATFVNRYSDLQVDQVRTPPIFTDTLNAGKAEVKGVEVEVTALLAQGLTANVFYSYLDGKYKSYLDNGVELADSKHMPFTPKNQGGAGLQYASGMTPYGKLIVNLDYKWQDEWYSGPNANTLTDGYGVWNARVQLANIRAAQGTVRVALWSKNLTDRQYRIATTNLGLLSAQYGEPRMTGLDLIYEY</sequence>